<comment type="caution">
    <text evidence="2">The sequence shown here is derived from an EMBL/GenBank/DDBJ whole genome shotgun (WGS) entry which is preliminary data.</text>
</comment>
<evidence type="ECO:0000259" key="1">
    <source>
        <dbReference type="Pfam" id="PF00561"/>
    </source>
</evidence>
<dbReference type="Pfam" id="PF00561">
    <property type="entry name" value="Abhydrolase_1"/>
    <property type="match status" value="1"/>
</dbReference>
<dbReference type="EMBL" id="JAGQKX010000056">
    <property type="protein sequence ID" value="MCA9390267.1"/>
    <property type="molecule type" value="Genomic_DNA"/>
</dbReference>
<evidence type="ECO:0000313" key="3">
    <source>
        <dbReference type="Proteomes" id="UP000701698"/>
    </source>
</evidence>
<dbReference type="SUPFAM" id="SSF53474">
    <property type="entry name" value="alpha/beta-Hydrolases"/>
    <property type="match status" value="1"/>
</dbReference>
<gene>
    <name evidence="2" type="ORF">KC571_02580</name>
</gene>
<dbReference type="InterPro" id="IPR029058">
    <property type="entry name" value="AB_hydrolase_fold"/>
</dbReference>
<proteinExistence type="predicted"/>
<organism evidence="2 3">
    <name type="scientific">candidate division WWE3 bacterium</name>
    <dbReference type="NCBI Taxonomy" id="2053526"/>
    <lineage>
        <taxon>Bacteria</taxon>
        <taxon>Katanobacteria</taxon>
    </lineage>
</organism>
<keyword evidence="2" id="KW-0378">Hydrolase</keyword>
<reference evidence="2" key="1">
    <citation type="submission" date="2020-04" db="EMBL/GenBank/DDBJ databases">
        <authorList>
            <person name="Zhang T."/>
        </authorList>
    </citation>
    <scope>NUCLEOTIDE SEQUENCE</scope>
    <source>
        <strain evidence="2">HKST-UBA01</strain>
    </source>
</reference>
<dbReference type="Proteomes" id="UP000701698">
    <property type="component" value="Unassembled WGS sequence"/>
</dbReference>
<feature type="domain" description="AB hydrolase-1" evidence="1">
    <location>
        <begin position="31"/>
        <end position="147"/>
    </location>
</feature>
<dbReference type="AlphaFoldDB" id="A0A955RQA2"/>
<accession>A0A955RQA2</accession>
<evidence type="ECO:0000313" key="2">
    <source>
        <dbReference type="EMBL" id="MCA9390267.1"/>
    </source>
</evidence>
<sequence length="226" mass="24997">MKKIFIQTPLNETGGTVDLAAYYWEGSQPKAVTLFHMMPATKESWFPLADKINAFGMHVLAIDLRGHGESTQGTTIDGKPLILNFSEFTDEDHQNSIYDVEQSVNFFISQGFTPNNIMLGGASIGANLTLRFLSRHPEVKKGFALSPGLDYRGIKTQTAVGKMQEDQHILLICAEDDAYSHHSISRLSTEGVVDKALKSYPSGGHGTELFESQPEILDFLTSWVTQ</sequence>
<name>A0A955RQA2_UNCKA</name>
<protein>
    <submittedName>
        <fullName evidence="2">Alpha/beta fold hydrolase</fullName>
    </submittedName>
</protein>
<reference evidence="2" key="2">
    <citation type="journal article" date="2021" name="Microbiome">
        <title>Successional dynamics and alternative stable states in a saline activated sludge microbial community over 9 years.</title>
        <authorList>
            <person name="Wang Y."/>
            <person name="Ye J."/>
            <person name="Ju F."/>
            <person name="Liu L."/>
            <person name="Boyd J.A."/>
            <person name="Deng Y."/>
            <person name="Parks D.H."/>
            <person name="Jiang X."/>
            <person name="Yin X."/>
            <person name="Woodcroft B.J."/>
            <person name="Tyson G.W."/>
            <person name="Hugenholtz P."/>
            <person name="Polz M.F."/>
            <person name="Zhang T."/>
        </authorList>
    </citation>
    <scope>NUCLEOTIDE SEQUENCE</scope>
    <source>
        <strain evidence="2">HKST-UBA01</strain>
    </source>
</reference>
<dbReference type="Gene3D" id="3.40.50.1820">
    <property type="entry name" value="alpha/beta hydrolase"/>
    <property type="match status" value="1"/>
</dbReference>
<dbReference type="GO" id="GO:0016787">
    <property type="term" value="F:hydrolase activity"/>
    <property type="evidence" value="ECO:0007669"/>
    <property type="project" value="UniProtKB-KW"/>
</dbReference>
<dbReference type="InterPro" id="IPR000073">
    <property type="entry name" value="AB_hydrolase_1"/>
</dbReference>